<dbReference type="InterPro" id="IPR027417">
    <property type="entry name" value="P-loop_NTPase"/>
</dbReference>
<dbReference type="GO" id="GO:0003678">
    <property type="term" value="F:DNA helicase activity"/>
    <property type="evidence" value="ECO:0007669"/>
    <property type="project" value="InterPro"/>
</dbReference>
<proteinExistence type="predicted"/>
<dbReference type="GO" id="GO:0005524">
    <property type="term" value="F:ATP binding"/>
    <property type="evidence" value="ECO:0007669"/>
    <property type="project" value="InterPro"/>
</dbReference>
<sequence length="558" mass="61301">MARILGPLPADASERKLLRQLQKQLPQPWVVLSNVTWATKDESGIVSDGQSDFVVLVPGSGMVIVEVKGSREIWIDQDGMWYRRGHDGEAILVSPSPPEQAMKNMYKLARIVEQKGLWPKFPGRYSWVVAYPNGIASNMPSMFDSSTMVTSLNLHQLEARIRHALTQRGSDGKSESFTIGVAEKVAAILTSQPFAVTKADTAANVQDDLELIETLTRQQFSALRGIFEFPHVAVTGPAGSGKTLLAIWRLQALVEAGKKALYVCFNKKLAESLRNRNPDLASNITSVDKFFMEFCQHPAISGEPSHFFKEALPEQAFGQAAMCDDDDKYDAIIVDEGQDFGDLRLYALLELLRPGDSGWVIFTDRRQDLFKVGGGDAFGADVIFKLYHNCRNTVRVNSATNAFIGLDEIASMPGMPAGEVPEITACADNRSMASKAWELAHRWSTDRGVVILSPYSLKNSCMADYPKGHGMSLTEDLSSMGLPGQVCFSTIRSFKGIEAPAVILVDAGIPVNGPGSTFYMEDLYVACTRPTARLAILSKTNEASEWFKDRIVRNGKAC</sequence>
<dbReference type="Pfam" id="PF08378">
    <property type="entry name" value="NERD"/>
    <property type="match status" value="1"/>
</dbReference>
<dbReference type="Gene3D" id="3.40.50.300">
    <property type="entry name" value="P-loop containing nucleotide triphosphate hydrolases"/>
    <property type="match status" value="2"/>
</dbReference>
<protein>
    <submittedName>
        <fullName evidence="2">NERD domain-containing protein</fullName>
    </submittedName>
</protein>
<evidence type="ECO:0000313" key="2">
    <source>
        <dbReference type="EMBL" id="QOL50239.1"/>
    </source>
</evidence>
<dbReference type="EMBL" id="CP062941">
    <property type="protein sequence ID" value="QOL50239.1"/>
    <property type="molecule type" value="Genomic_DNA"/>
</dbReference>
<feature type="domain" description="NERD" evidence="1">
    <location>
        <begin position="12"/>
        <end position="112"/>
    </location>
</feature>
<dbReference type="Pfam" id="PF13245">
    <property type="entry name" value="AAA_19"/>
    <property type="match status" value="1"/>
</dbReference>
<gene>
    <name evidence="2" type="ORF">LPB04_02685</name>
</gene>
<dbReference type="InterPro" id="IPR011528">
    <property type="entry name" value="NERD"/>
</dbReference>
<organism evidence="2 3">
    <name type="scientific">Massilia litorea</name>
    <dbReference type="NCBI Taxonomy" id="2769491"/>
    <lineage>
        <taxon>Bacteria</taxon>
        <taxon>Pseudomonadati</taxon>
        <taxon>Pseudomonadota</taxon>
        <taxon>Betaproteobacteria</taxon>
        <taxon>Burkholderiales</taxon>
        <taxon>Oxalobacteraceae</taxon>
        <taxon>Telluria group</taxon>
        <taxon>Massilia</taxon>
    </lineage>
</organism>
<evidence type="ECO:0000259" key="1">
    <source>
        <dbReference type="Pfam" id="PF08378"/>
    </source>
</evidence>
<dbReference type="Proteomes" id="UP000593875">
    <property type="component" value="Chromosome"/>
</dbReference>
<accession>A0A7L9U709</accession>
<dbReference type="KEGG" id="mlir:LPB04_02685"/>
<dbReference type="PANTHER" id="PTHR11070">
    <property type="entry name" value="UVRD / RECB / PCRA DNA HELICASE FAMILY MEMBER"/>
    <property type="match status" value="1"/>
</dbReference>
<keyword evidence="3" id="KW-1185">Reference proteome</keyword>
<evidence type="ECO:0000313" key="3">
    <source>
        <dbReference type="Proteomes" id="UP000593875"/>
    </source>
</evidence>
<dbReference type="InterPro" id="IPR000212">
    <property type="entry name" value="DNA_helicase_UvrD/REP"/>
</dbReference>
<reference evidence="2 3" key="1">
    <citation type="submission" date="2020-10" db="EMBL/GenBank/DDBJ databases">
        <title>Genome sequencing of Massilia sp. LPB0304.</title>
        <authorList>
            <person name="Kim J."/>
        </authorList>
    </citation>
    <scope>NUCLEOTIDE SEQUENCE [LARGE SCALE GENOMIC DNA]</scope>
    <source>
        <strain evidence="2 3">LPB0304</strain>
    </source>
</reference>
<dbReference type="SUPFAM" id="SSF52540">
    <property type="entry name" value="P-loop containing nucleoside triphosphate hydrolases"/>
    <property type="match status" value="1"/>
</dbReference>
<name>A0A7L9U709_9BURK</name>
<dbReference type="GO" id="GO:0003677">
    <property type="term" value="F:DNA binding"/>
    <property type="evidence" value="ECO:0007669"/>
    <property type="project" value="InterPro"/>
</dbReference>
<dbReference type="RefSeq" id="WP_193687255.1">
    <property type="nucleotide sequence ID" value="NZ_CP062941.1"/>
</dbReference>
<dbReference type="AlphaFoldDB" id="A0A7L9U709"/>